<feature type="transmembrane region" description="Helical" evidence="1">
    <location>
        <begin position="101"/>
        <end position="121"/>
    </location>
</feature>
<keyword evidence="1" id="KW-0812">Transmembrane</keyword>
<feature type="transmembrane region" description="Helical" evidence="1">
    <location>
        <begin position="12"/>
        <end position="28"/>
    </location>
</feature>
<feature type="transmembrane region" description="Helical" evidence="1">
    <location>
        <begin position="40"/>
        <end position="63"/>
    </location>
</feature>
<evidence type="ECO:0000256" key="1">
    <source>
        <dbReference type="SAM" id="Phobius"/>
    </source>
</evidence>
<dbReference type="EMBL" id="CP034759">
    <property type="protein sequence ID" value="QBG34862.1"/>
    <property type="molecule type" value="Genomic_DNA"/>
</dbReference>
<keyword evidence="1" id="KW-0472">Membrane</keyword>
<evidence type="ECO:0000313" key="3">
    <source>
        <dbReference type="Proteomes" id="UP000290244"/>
    </source>
</evidence>
<keyword evidence="1" id="KW-1133">Transmembrane helix</keyword>
<name>A0A4P6P624_9GAMM</name>
<evidence type="ECO:0000313" key="2">
    <source>
        <dbReference type="EMBL" id="QBG34862.1"/>
    </source>
</evidence>
<feature type="transmembrane region" description="Helical" evidence="1">
    <location>
        <begin position="75"/>
        <end position="95"/>
    </location>
</feature>
<dbReference type="KEGG" id="lsd:EMK97_03460"/>
<dbReference type="Proteomes" id="UP000290244">
    <property type="component" value="Chromosome"/>
</dbReference>
<organism evidence="2 3">
    <name type="scientific">Litorilituus sediminis</name>
    <dbReference type="NCBI Taxonomy" id="718192"/>
    <lineage>
        <taxon>Bacteria</taxon>
        <taxon>Pseudomonadati</taxon>
        <taxon>Pseudomonadota</taxon>
        <taxon>Gammaproteobacteria</taxon>
        <taxon>Alteromonadales</taxon>
        <taxon>Colwelliaceae</taxon>
        <taxon>Litorilituus</taxon>
    </lineage>
</organism>
<accession>A0A4P6P624</accession>
<keyword evidence="3" id="KW-1185">Reference proteome</keyword>
<gene>
    <name evidence="2" type="ORF">EMK97_03460</name>
</gene>
<sequence length="141" mass="16311">MNPRQYNLFHLHRAPAFVGFAFIVPAFVEKYISSSGIGLLWSFIFLISSFLTTALLLFMVSFFRVLFNGYLVFRLGAITLFFLTLFPPFVLPLIINSDVLTSFKNALFIVGLLANFLWYSFYCQQKYISKLGWLAKKYEPC</sequence>
<proteinExistence type="predicted"/>
<dbReference type="RefSeq" id="WP_130599470.1">
    <property type="nucleotide sequence ID" value="NZ_CP034759.1"/>
</dbReference>
<reference evidence="2 3" key="1">
    <citation type="submission" date="2018-12" db="EMBL/GenBank/DDBJ databases">
        <title>Complete genome of Litorilituus sediminis.</title>
        <authorList>
            <person name="Liu A."/>
            <person name="Rong J."/>
        </authorList>
    </citation>
    <scope>NUCLEOTIDE SEQUENCE [LARGE SCALE GENOMIC DNA]</scope>
    <source>
        <strain evidence="2 3">JCM 17549</strain>
    </source>
</reference>
<dbReference type="AlphaFoldDB" id="A0A4P6P624"/>
<protein>
    <submittedName>
        <fullName evidence="2">Uncharacterized protein</fullName>
    </submittedName>
</protein>